<sequence>MNRGNRYCGCENDVELGPMNETRNTEDLPTFVTDVDLNRKGAATAATTPTVGVIVPSNPQSPQGPRPAAPPPSSFKATKSCNMIPATAAAAAAAAAASLVVYPNLEVGPFGEVRDPNRLPEFKGDVDDLNCAGSNMHPESSPFISTSNNDISGGTRRQHQATLPENRDTEDIKRSSPPAGPVTLSSVPLNDTKTKTKTKTTTNNSTTAAPHGRTIAFPFLAFTITPTKSRRSWTKSDKW</sequence>
<feature type="compositionally biased region" description="Polar residues" evidence="1">
    <location>
        <begin position="142"/>
        <end position="152"/>
    </location>
</feature>
<feature type="region of interest" description="Disordered" evidence="1">
    <location>
        <begin position="134"/>
        <end position="212"/>
    </location>
</feature>
<evidence type="ECO:0000313" key="2">
    <source>
        <dbReference type="EMBL" id="KAG0301295.1"/>
    </source>
</evidence>
<evidence type="ECO:0000256" key="1">
    <source>
        <dbReference type="SAM" id="MobiDB-lite"/>
    </source>
</evidence>
<gene>
    <name evidence="2" type="ORF">BGZ97_002837</name>
</gene>
<proteinExistence type="predicted"/>
<keyword evidence="3" id="KW-1185">Reference proteome</keyword>
<dbReference type="Proteomes" id="UP000823405">
    <property type="component" value="Unassembled WGS sequence"/>
</dbReference>
<evidence type="ECO:0000313" key="3">
    <source>
        <dbReference type="Proteomes" id="UP000823405"/>
    </source>
</evidence>
<protein>
    <submittedName>
        <fullName evidence="2">Uncharacterized protein</fullName>
    </submittedName>
</protein>
<feature type="region of interest" description="Disordered" evidence="1">
    <location>
        <begin position="52"/>
        <end position="76"/>
    </location>
</feature>
<feature type="compositionally biased region" description="Pro residues" evidence="1">
    <location>
        <begin position="62"/>
        <end position="73"/>
    </location>
</feature>
<comment type="caution">
    <text evidence="2">The sequence shown here is derived from an EMBL/GenBank/DDBJ whole genome shotgun (WGS) entry which is preliminary data.</text>
</comment>
<reference evidence="2" key="1">
    <citation type="journal article" date="2020" name="Fungal Divers.">
        <title>Resolving the Mortierellaceae phylogeny through synthesis of multi-gene phylogenetics and phylogenomics.</title>
        <authorList>
            <person name="Vandepol N."/>
            <person name="Liber J."/>
            <person name="Desiro A."/>
            <person name="Na H."/>
            <person name="Kennedy M."/>
            <person name="Barry K."/>
            <person name="Grigoriev I.V."/>
            <person name="Miller A.N."/>
            <person name="O'Donnell K."/>
            <person name="Stajich J.E."/>
            <person name="Bonito G."/>
        </authorList>
    </citation>
    <scope>NUCLEOTIDE SEQUENCE</scope>
    <source>
        <strain evidence="2">NVP60</strain>
    </source>
</reference>
<feature type="compositionally biased region" description="Basic and acidic residues" evidence="1">
    <location>
        <begin position="165"/>
        <end position="174"/>
    </location>
</feature>
<dbReference type="AlphaFoldDB" id="A0A9P6QU70"/>
<accession>A0A9P6QU70</accession>
<dbReference type="EMBL" id="JAAAIN010001647">
    <property type="protein sequence ID" value="KAG0301295.1"/>
    <property type="molecule type" value="Genomic_DNA"/>
</dbReference>
<organism evidence="2 3">
    <name type="scientific">Linnemannia gamsii</name>
    <dbReference type="NCBI Taxonomy" id="64522"/>
    <lineage>
        <taxon>Eukaryota</taxon>
        <taxon>Fungi</taxon>
        <taxon>Fungi incertae sedis</taxon>
        <taxon>Mucoromycota</taxon>
        <taxon>Mortierellomycotina</taxon>
        <taxon>Mortierellomycetes</taxon>
        <taxon>Mortierellales</taxon>
        <taxon>Mortierellaceae</taxon>
        <taxon>Linnemannia</taxon>
    </lineage>
</organism>
<name>A0A9P6QU70_9FUNG</name>